<dbReference type="RefSeq" id="WP_217681726.1">
    <property type="nucleotide sequence ID" value="NZ_JAHRGL010000023.1"/>
</dbReference>
<name>A0ABS6MWT1_9GAMM</name>
<gene>
    <name evidence="2" type="ORF">KRX52_10695</name>
</gene>
<dbReference type="GO" id="GO:0004519">
    <property type="term" value="F:endonuclease activity"/>
    <property type="evidence" value="ECO:0007669"/>
    <property type="project" value="UniProtKB-KW"/>
</dbReference>
<evidence type="ECO:0000313" key="2">
    <source>
        <dbReference type="EMBL" id="MBV2133265.1"/>
    </source>
</evidence>
<reference evidence="2 3" key="1">
    <citation type="submission" date="2021-06" db="EMBL/GenBank/DDBJ databases">
        <title>Differences between aerobic and microaerobic xylene degrading microbial communities.</title>
        <authorList>
            <person name="Banerjee S."/>
            <person name="Tancsics A."/>
        </authorList>
    </citation>
    <scope>NUCLEOTIDE SEQUENCE [LARGE SCALE GENOMIC DNA]</scope>
    <source>
        <strain evidence="2 3">MAP12</strain>
    </source>
</reference>
<comment type="caution">
    <text evidence="2">The sequence shown here is derived from an EMBL/GenBank/DDBJ whole genome shotgun (WGS) entry which is preliminary data.</text>
</comment>
<dbReference type="EMBL" id="JAHRGL010000023">
    <property type="protein sequence ID" value="MBV2133265.1"/>
    <property type="molecule type" value="Genomic_DNA"/>
</dbReference>
<feature type="domain" description="Restriction endonuclease type II EcoRII C-terminal" evidence="1">
    <location>
        <begin position="227"/>
        <end position="390"/>
    </location>
</feature>
<dbReference type="Pfam" id="PF09019">
    <property type="entry name" value="EcoRII-C"/>
    <property type="match status" value="1"/>
</dbReference>
<accession>A0ABS6MWT1</accession>
<sequence length="398" mass="45562">MESLRKHFTGVAAKYLTVVDATPKSHQHEIGSNAFTKILGNPGSQKVYLDGTFLYVDDELDEPLNAAGTLTWYDTRLNQPHRSAEYRLYYRENPVTERMTAGDFCVIARKPDDSLLVVITPPNSTSEQQIRWLFGIDRIPEKGFEVRAVGQQLVHMAEASILEELGIEVRRYDENWLDRILARFSNRFPTTTDFSDFARETCPVGVAPAADPDTALMAWIEHEEMLFRTLERQIVQTQLDAGFRDVDHFVEFSLSVQNRRKSRIGYALEHHLAKVFEANSLPFERQAVTENRSKADFLFPSAAKYHDKTYPDDKLIMLASKSSCKDRWRQALAEAARIKRKHLLTLEPAISSHQTDEMAAHNLQLVVPRDVMRTYSSAQQGWLLDLTSYVSFVRSTMD</sequence>
<organism evidence="2 3">
    <name type="scientific">Geopseudomonas aromaticivorans</name>
    <dbReference type="NCBI Taxonomy" id="2849492"/>
    <lineage>
        <taxon>Bacteria</taxon>
        <taxon>Pseudomonadati</taxon>
        <taxon>Pseudomonadota</taxon>
        <taxon>Gammaproteobacteria</taxon>
        <taxon>Pseudomonadales</taxon>
        <taxon>Pseudomonadaceae</taxon>
        <taxon>Geopseudomonas</taxon>
    </lineage>
</organism>
<keyword evidence="2" id="KW-0255">Endonuclease</keyword>
<protein>
    <submittedName>
        <fullName evidence="2">Restriction endonuclease</fullName>
    </submittedName>
</protein>
<keyword evidence="2" id="KW-0540">Nuclease</keyword>
<dbReference type="InterPro" id="IPR015109">
    <property type="entry name" value="Restrct_endonuc_II_EcoRII_C"/>
</dbReference>
<evidence type="ECO:0000259" key="1">
    <source>
        <dbReference type="Pfam" id="PF09019"/>
    </source>
</evidence>
<keyword evidence="2" id="KW-0378">Hydrolase</keyword>
<evidence type="ECO:0000313" key="3">
    <source>
        <dbReference type="Proteomes" id="UP000813068"/>
    </source>
</evidence>
<proteinExistence type="predicted"/>
<keyword evidence="3" id="KW-1185">Reference proteome</keyword>
<dbReference type="Proteomes" id="UP000813068">
    <property type="component" value="Unassembled WGS sequence"/>
</dbReference>